<reference evidence="1 2" key="1">
    <citation type="submission" date="2020-11" db="EMBL/GenBank/DDBJ databases">
        <title>Complete genome sequence unveiled secondary metabolic potentials in Streptomyces solisilvae HNM0141.</title>
        <authorList>
            <person name="Huang X."/>
        </authorList>
    </citation>
    <scope>NUCLEOTIDE SEQUENCE [LARGE SCALE GENOMIC DNA]</scope>
    <source>
        <strain evidence="1 2">HNM0141</strain>
    </source>
</reference>
<organism evidence="1 2">
    <name type="scientific">Streptomyces malaysiensis</name>
    <dbReference type="NCBI Taxonomy" id="92644"/>
    <lineage>
        <taxon>Bacteria</taxon>
        <taxon>Bacillati</taxon>
        <taxon>Actinomycetota</taxon>
        <taxon>Actinomycetes</taxon>
        <taxon>Kitasatosporales</taxon>
        <taxon>Streptomycetaceae</taxon>
        <taxon>Streptomyces</taxon>
        <taxon>Streptomyces violaceusniger group</taxon>
    </lineage>
</organism>
<evidence type="ECO:0000313" key="1">
    <source>
        <dbReference type="EMBL" id="QPI57617.1"/>
    </source>
</evidence>
<dbReference type="EMBL" id="CP065050">
    <property type="protein sequence ID" value="QPI57617.1"/>
    <property type="molecule type" value="Genomic_DNA"/>
</dbReference>
<gene>
    <name evidence="1" type="ORF">I1A49_24310</name>
</gene>
<dbReference type="Proteomes" id="UP000663421">
    <property type="component" value="Chromosome"/>
</dbReference>
<protein>
    <submittedName>
        <fullName evidence="1">Uncharacterized protein</fullName>
    </submittedName>
</protein>
<name>A0ABX6W822_STRMQ</name>
<sequence>MEIATESGHRLLAYISAATRRGAILSPDNLEAYARSPFRRMQSTSPFQNFLGNLTGKSEPLETWMQYLERVGWIKVASDSVKLSPLGHAILADLSAPKLDVTSEDTSEVILDPSDPFAYVRVIGALSDVGEGLLVDPYFRFDQLETVVEHTQIRRILTSKKIGAPAISQLALALAVYDEPQRPEVRVANELHDRFAISEGDKVIAIGTSLNSVGRNLSIVVPLASIAGNAIRRSHEDLWSSASVLEPKKPTP</sequence>
<evidence type="ECO:0000313" key="2">
    <source>
        <dbReference type="Proteomes" id="UP000663421"/>
    </source>
</evidence>
<accession>A0ABX6W822</accession>
<proteinExistence type="predicted"/>
<keyword evidence="2" id="KW-1185">Reference proteome</keyword>